<name>A0A139H6Q0_9PEZI</name>
<comment type="caution">
    <text evidence="3">The sequence shown here is derived from an EMBL/GenBank/DDBJ whole genome shotgun (WGS) entry which is preliminary data.</text>
</comment>
<evidence type="ECO:0000256" key="1">
    <source>
        <dbReference type="SAM" id="Coils"/>
    </source>
</evidence>
<organism evidence="3 4">
    <name type="scientific">Pseudocercospora eumusae</name>
    <dbReference type="NCBI Taxonomy" id="321146"/>
    <lineage>
        <taxon>Eukaryota</taxon>
        <taxon>Fungi</taxon>
        <taxon>Dikarya</taxon>
        <taxon>Ascomycota</taxon>
        <taxon>Pezizomycotina</taxon>
        <taxon>Dothideomycetes</taxon>
        <taxon>Dothideomycetidae</taxon>
        <taxon>Mycosphaerellales</taxon>
        <taxon>Mycosphaerellaceae</taxon>
        <taxon>Pseudocercospora</taxon>
    </lineage>
</organism>
<dbReference type="Proteomes" id="UP000070133">
    <property type="component" value="Unassembled WGS sequence"/>
</dbReference>
<feature type="compositionally biased region" description="Low complexity" evidence="2">
    <location>
        <begin position="188"/>
        <end position="210"/>
    </location>
</feature>
<dbReference type="EMBL" id="LFZN01000122">
    <property type="protein sequence ID" value="KXS98092.1"/>
    <property type="molecule type" value="Genomic_DNA"/>
</dbReference>
<evidence type="ECO:0000313" key="4">
    <source>
        <dbReference type="Proteomes" id="UP000070133"/>
    </source>
</evidence>
<evidence type="ECO:0000313" key="3">
    <source>
        <dbReference type="EMBL" id="KXS98092.1"/>
    </source>
</evidence>
<gene>
    <name evidence="3" type="ORF">AC578_10031</name>
</gene>
<proteinExistence type="predicted"/>
<feature type="region of interest" description="Disordered" evidence="2">
    <location>
        <begin position="134"/>
        <end position="212"/>
    </location>
</feature>
<reference evidence="3 4" key="1">
    <citation type="submission" date="2015-07" db="EMBL/GenBank/DDBJ databases">
        <title>Comparative genomics of the Sigatoka disease complex on banana suggests a link between parallel evolutionary changes in Pseudocercospora fijiensis and Pseudocercospora eumusae and increased virulence on the banana host.</title>
        <authorList>
            <person name="Chang T.-C."/>
            <person name="Salvucci A."/>
            <person name="Crous P.W."/>
            <person name="Stergiopoulos I."/>
        </authorList>
    </citation>
    <scope>NUCLEOTIDE SEQUENCE [LARGE SCALE GENOMIC DNA]</scope>
    <source>
        <strain evidence="3 4">CBS 114824</strain>
    </source>
</reference>
<keyword evidence="1" id="KW-0175">Coiled coil</keyword>
<evidence type="ECO:0000256" key="2">
    <source>
        <dbReference type="SAM" id="MobiDB-lite"/>
    </source>
</evidence>
<keyword evidence="4" id="KW-1185">Reference proteome</keyword>
<accession>A0A139H6Q0</accession>
<protein>
    <submittedName>
        <fullName evidence="3">Uncharacterized protein</fullName>
    </submittedName>
</protein>
<feature type="coiled-coil region" evidence="1">
    <location>
        <begin position="289"/>
        <end position="323"/>
    </location>
</feature>
<dbReference type="AlphaFoldDB" id="A0A139H6Q0"/>
<sequence length="327" mass="36167">MASRLDTQHVADVLLSNGTLQTFVCPGCLKPLSDPHPTRQKSAIRRIRTLVLRLQLEHSAHDGHCPHSPGDFETTSEHLYRSVYCIDCRIQHSRPICRSIVMKFNEQCLNLCSYKPLAINMEKFPEPYIELDDDEEASDTHDKVQVQEDEQEAGQGPAPGRTQLDWEVYDMLGITPPPSSPQDEVEAHPSNSSPASPASTISSTPSSEAPPACPICTEEFELADDRVMCRTCDGAIKDRCFQQMVDAYDNAPDIEFVARARPADRLLFFVPCPLCRGGLHAGARSHAGIREWDRLVAELARQAQEAAAAAEAAEAEVAEWETGEAME</sequence>